<evidence type="ECO:0000256" key="2">
    <source>
        <dbReference type="SAM" id="SignalP"/>
    </source>
</evidence>
<reference evidence="3 4" key="1">
    <citation type="submission" date="2019-07" db="EMBL/GenBank/DDBJ databases">
        <authorList>
            <person name="Zhu P."/>
        </authorList>
    </citation>
    <scope>NUCLEOTIDE SEQUENCE [LARGE SCALE GENOMIC DNA]</scope>
    <source>
        <strain evidence="3 4">SSL-25</strain>
    </source>
</reference>
<keyword evidence="1" id="KW-0472">Membrane</keyword>
<dbReference type="KEGG" id="sqz:FQU76_10925"/>
<evidence type="ECO:0000313" key="3">
    <source>
        <dbReference type="EMBL" id="QDY76950.1"/>
    </source>
</evidence>
<evidence type="ECO:0000256" key="1">
    <source>
        <dbReference type="SAM" id="Phobius"/>
    </source>
</evidence>
<dbReference type="InterPro" id="IPR006311">
    <property type="entry name" value="TAT_signal"/>
</dbReference>
<keyword evidence="1" id="KW-1133">Transmembrane helix</keyword>
<keyword evidence="1" id="KW-0812">Transmembrane</keyword>
<name>A0A5B8JGS2_9ACTN</name>
<dbReference type="AlphaFoldDB" id="A0A5B8JGS2"/>
<dbReference type="RefSeq" id="WP_146480240.1">
    <property type="nucleotide sequence ID" value="NZ_CP042266.1"/>
</dbReference>
<evidence type="ECO:0000313" key="4">
    <source>
        <dbReference type="Proteomes" id="UP000320580"/>
    </source>
</evidence>
<gene>
    <name evidence="3" type="ORF">FQU76_10925</name>
</gene>
<protein>
    <recommendedName>
        <fullName evidence="5">LPXTG cell wall anchor domain-containing protein</fullName>
    </recommendedName>
</protein>
<evidence type="ECO:0008006" key="5">
    <source>
        <dbReference type="Google" id="ProtNLM"/>
    </source>
</evidence>
<dbReference type="PROSITE" id="PS51318">
    <property type="entry name" value="TAT"/>
    <property type="match status" value="1"/>
</dbReference>
<feature type="chain" id="PRO_5022825284" description="LPXTG cell wall anchor domain-containing protein" evidence="2">
    <location>
        <begin position="33"/>
        <end position="140"/>
    </location>
</feature>
<dbReference type="Proteomes" id="UP000320580">
    <property type="component" value="Chromosome"/>
</dbReference>
<dbReference type="EMBL" id="CP042266">
    <property type="protein sequence ID" value="QDY76950.1"/>
    <property type="molecule type" value="Genomic_DNA"/>
</dbReference>
<feature type="transmembrane region" description="Helical" evidence="1">
    <location>
        <begin position="111"/>
        <end position="130"/>
    </location>
</feature>
<keyword evidence="2" id="KW-0732">Signal</keyword>
<dbReference type="OrthoDB" id="9992191at2"/>
<sequence>MTAASSRRALRALAVTTAALGAVLASGSGAFADSSPSPAVKLKAPAAESQKCTPLPKKGTAEKPVVGKDGAIFCLQPADRETISKVVLPRGGVAAGERPATAQDGGNPTTVIVGATAAALTIAAAGTVVIRRRAAHHDAR</sequence>
<proteinExistence type="predicted"/>
<accession>A0A5B8JGS2</accession>
<feature type="signal peptide" evidence="2">
    <location>
        <begin position="1"/>
        <end position="32"/>
    </location>
</feature>
<keyword evidence="4" id="KW-1185">Reference proteome</keyword>
<organism evidence="3 4">
    <name type="scientific">Streptomyces qinzhouensis</name>
    <dbReference type="NCBI Taxonomy" id="2599401"/>
    <lineage>
        <taxon>Bacteria</taxon>
        <taxon>Bacillati</taxon>
        <taxon>Actinomycetota</taxon>
        <taxon>Actinomycetes</taxon>
        <taxon>Kitasatosporales</taxon>
        <taxon>Streptomycetaceae</taxon>
        <taxon>Streptomyces</taxon>
    </lineage>
</organism>